<feature type="transmembrane region" description="Helical" evidence="10">
    <location>
        <begin position="298"/>
        <end position="320"/>
    </location>
</feature>
<name>A0A7R8V2G6_HERIL</name>
<dbReference type="OMA" id="YLAPPFG"/>
<dbReference type="Proteomes" id="UP000594454">
    <property type="component" value="Chromosome 5"/>
</dbReference>
<dbReference type="InterPro" id="IPR004856">
    <property type="entry name" value="Glyco_trans_ALG6/ALG8"/>
</dbReference>
<evidence type="ECO:0000256" key="3">
    <source>
        <dbReference type="ARBA" id="ARBA00008715"/>
    </source>
</evidence>
<evidence type="ECO:0000256" key="7">
    <source>
        <dbReference type="ARBA" id="ARBA00022824"/>
    </source>
</evidence>
<reference evidence="12 13" key="1">
    <citation type="submission" date="2020-11" db="EMBL/GenBank/DDBJ databases">
        <authorList>
            <person name="Wallbank WR R."/>
            <person name="Pardo Diaz C."/>
            <person name="Kozak K."/>
            <person name="Martin S."/>
            <person name="Jiggins C."/>
            <person name="Moest M."/>
            <person name="Warren A I."/>
            <person name="Generalovic N T."/>
            <person name="Byers J.R.P. K."/>
            <person name="Montejo-Kovacevich G."/>
            <person name="Yen C E."/>
        </authorList>
    </citation>
    <scope>NUCLEOTIDE SEQUENCE [LARGE SCALE GENOMIC DNA]</scope>
</reference>
<comment type="pathway">
    <text evidence="2 10">Protein modification; protein glycosylation.</text>
</comment>
<dbReference type="GO" id="GO:0006487">
    <property type="term" value="P:protein N-linked glycosylation"/>
    <property type="evidence" value="ECO:0007669"/>
    <property type="project" value="TreeGrafter"/>
</dbReference>
<feature type="transmembrane region" description="Helical" evidence="10">
    <location>
        <begin position="417"/>
        <end position="436"/>
    </location>
</feature>
<dbReference type="PANTHER" id="PTHR12413">
    <property type="entry name" value="DOLICHYL GLYCOSYLTRANSFERASE"/>
    <property type="match status" value="1"/>
</dbReference>
<dbReference type="GO" id="GO:0005789">
    <property type="term" value="C:endoplasmic reticulum membrane"/>
    <property type="evidence" value="ECO:0007669"/>
    <property type="project" value="UniProtKB-SubCell"/>
</dbReference>
<accession>A0A7R8V2G6</accession>
<evidence type="ECO:0000256" key="10">
    <source>
        <dbReference type="RuleBase" id="RU363110"/>
    </source>
</evidence>
<proteinExistence type="inferred from homology"/>
<evidence type="ECO:0000256" key="8">
    <source>
        <dbReference type="ARBA" id="ARBA00022989"/>
    </source>
</evidence>
<evidence type="ECO:0000256" key="11">
    <source>
        <dbReference type="SAM" id="SignalP"/>
    </source>
</evidence>
<feature type="chain" id="PRO_5031563494" description="Alpha-1,3-glucosyltransferase" evidence="11">
    <location>
        <begin position="20"/>
        <end position="495"/>
    </location>
</feature>
<dbReference type="AlphaFoldDB" id="A0A7R8V2G6"/>
<dbReference type="InParanoid" id="A0A7R8V2G6"/>
<protein>
    <recommendedName>
        <fullName evidence="10">Alpha-1,3-glucosyltransferase</fullName>
        <ecNumber evidence="10">2.4.1.-</ecNumber>
    </recommendedName>
</protein>
<dbReference type="EC" id="2.4.1.-" evidence="10"/>
<comment type="caution">
    <text evidence="10">Lacks conserved residue(s) required for the propagation of feature annotation.</text>
</comment>
<organism evidence="12 13">
    <name type="scientific">Hermetia illucens</name>
    <name type="common">Black soldier fly</name>
    <dbReference type="NCBI Taxonomy" id="343691"/>
    <lineage>
        <taxon>Eukaryota</taxon>
        <taxon>Metazoa</taxon>
        <taxon>Ecdysozoa</taxon>
        <taxon>Arthropoda</taxon>
        <taxon>Hexapoda</taxon>
        <taxon>Insecta</taxon>
        <taxon>Pterygota</taxon>
        <taxon>Neoptera</taxon>
        <taxon>Endopterygota</taxon>
        <taxon>Diptera</taxon>
        <taxon>Brachycera</taxon>
        <taxon>Stratiomyomorpha</taxon>
        <taxon>Stratiomyidae</taxon>
        <taxon>Hermetiinae</taxon>
        <taxon>Hermetia</taxon>
    </lineage>
</organism>
<comment type="subcellular location">
    <subcellularLocation>
        <location evidence="1 10">Endoplasmic reticulum membrane</location>
        <topology evidence="1 10">Multi-pass membrane protein</topology>
    </subcellularLocation>
</comment>
<dbReference type="OrthoDB" id="1689333at2759"/>
<feature type="transmembrane region" description="Helical" evidence="10">
    <location>
        <begin position="206"/>
        <end position="229"/>
    </location>
</feature>
<feature type="transmembrane region" description="Helical" evidence="10">
    <location>
        <begin position="391"/>
        <end position="410"/>
    </location>
</feature>
<dbReference type="UniPathway" id="UPA00378"/>
<evidence type="ECO:0000256" key="2">
    <source>
        <dbReference type="ARBA" id="ARBA00004922"/>
    </source>
</evidence>
<keyword evidence="5 10" id="KW-0808">Transferase</keyword>
<keyword evidence="9 10" id="KW-0472">Membrane</keyword>
<evidence type="ECO:0000256" key="9">
    <source>
        <dbReference type="ARBA" id="ARBA00023136"/>
    </source>
</evidence>
<dbReference type="Pfam" id="PF03155">
    <property type="entry name" value="Alg6_Alg8"/>
    <property type="match status" value="1"/>
</dbReference>
<dbReference type="GO" id="GO:0042283">
    <property type="term" value="F:dolichyl pyrophosphate Glc1Man9GlcNAc2 alpha-1,3-glucosyltransferase activity"/>
    <property type="evidence" value="ECO:0007669"/>
    <property type="project" value="TreeGrafter"/>
</dbReference>
<feature type="signal peptide" evidence="11">
    <location>
        <begin position="1"/>
        <end position="19"/>
    </location>
</feature>
<keyword evidence="4 10" id="KW-0328">Glycosyltransferase</keyword>
<keyword evidence="8 10" id="KW-1133">Transmembrane helix</keyword>
<feature type="transmembrane region" description="Helical" evidence="10">
    <location>
        <begin position="167"/>
        <end position="194"/>
    </location>
</feature>
<evidence type="ECO:0000313" key="12">
    <source>
        <dbReference type="EMBL" id="CAD7090990.1"/>
    </source>
</evidence>
<gene>
    <name evidence="12" type="ORF">HERILL_LOCUS13442</name>
</gene>
<evidence type="ECO:0000256" key="5">
    <source>
        <dbReference type="ARBA" id="ARBA00022679"/>
    </source>
</evidence>
<comment type="similarity">
    <text evidence="3 10">Belongs to the ALG6/ALG8 glucosyltransferase family.</text>
</comment>
<feature type="transmembrane region" description="Helical" evidence="10">
    <location>
        <begin position="456"/>
        <end position="479"/>
    </location>
</feature>
<keyword evidence="6 10" id="KW-0812">Transmembrane</keyword>
<evidence type="ECO:0000256" key="4">
    <source>
        <dbReference type="ARBA" id="ARBA00022676"/>
    </source>
</evidence>
<dbReference type="EMBL" id="LR899013">
    <property type="protein sequence ID" value="CAD7090990.1"/>
    <property type="molecule type" value="Genomic_DNA"/>
</dbReference>
<sequence length="495" mass="57423">MFWPIFVLMSGVKLLFVPAYHSTDFEVHRNWLAITHSLPICKWYFEDTSEWTLDYPPFFAYFEYVLSQIAKWFDPEMLKVENLNYASEATVLFQRLSVIVTDLIYALGVKMCLKPLNLNHKHEKTIVAALLLANAGLIFVDHIHFQYNGFLFGVLLLSIGFMLREQFLMSALLFCILLNLKHIFIYIAPAYGAYLLKFYCWQRKQLFVNLLKLLVIAFATVAVSFGPFLDQIPQVLSRLFPFKRGLTHAYWAPNFWALYNFADKTGSIVYKVNRNESSFTGGLVQEYDHNVLPTIRPLATFIITAVFMVPCVLKLLFGSLNNKGMDFIRAVVLCSTTSFMFGWHVHEKAILMTLIPLSLLATKNINDCKSTIFLGAIGYYSLFPLLFRPELLLVKVSYYLAYMLLSWICLKHIHRTLHLNIVEILYIFGLSSLLVYEHCVQYLIGFDKKLPFLPLLMTSVYCALGVLYFFCQYYVRFLLNTEIVHRSSKHKHKTK</sequence>
<keyword evidence="7 10" id="KW-0256">Endoplasmic reticulum</keyword>
<evidence type="ECO:0000256" key="1">
    <source>
        <dbReference type="ARBA" id="ARBA00004477"/>
    </source>
</evidence>
<dbReference type="FunCoup" id="A0A7R8V2G6">
    <property type="interactions" value="1984"/>
</dbReference>
<dbReference type="PANTHER" id="PTHR12413:SF2">
    <property type="entry name" value="DOLICHYL PYROPHOSPHATE GLC1MAN9GLCNAC2 ALPHA-1,3-GLUCOSYLTRANSFERASE-RELATED"/>
    <property type="match status" value="1"/>
</dbReference>
<evidence type="ECO:0000256" key="6">
    <source>
        <dbReference type="ARBA" id="ARBA00022692"/>
    </source>
</evidence>
<keyword evidence="11" id="KW-0732">Signal</keyword>
<keyword evidence="13" id="KW-1185">Reference proteome</keyword>
<evidence type="ECO:0000313" key="13">
    <source>
        <dbReference type="Proteomes" id="UP000594454"/>
    </source>
</evidence>